<proteinExistence type="predicted"/>
<reference evidence="1 2" key="1">
    <citation type="submission" date="2019-03" db="EMBL/GenBank/DDBJ databases">
        <title>Draft genome sequences of novel Actinobacteria.</title>
        <authorList>
            <person name="Sahin N."/>
            <person name="Ay H."/>
            <person name="Saygin H."/>
        </authorList>
    </citation>
    <scope>NUCLEOTIDE SEQUENCE [LARGE SCALE GENOMIC DNA]</scope>
    <source>
        <strain evidence="1 2">JCM 13523</strain>
    </source>
</reference>
<dbReference type="RefSeq" id="WP_132172474.1">
    <property type="nucleotide sequence ID" value="NZ_SMKX01000097.1"/>
</dbReference>
<evidence type="ECO:0000313" key="2">
    <source>
        <dbReference type="Proteomes" id="UP000295124"/>
    </source>
</evidence>
<gene>
    <name evidence="1" type="ORF">E1263_27550</name>
</gene>
<comment type="caution">
    <text evidence="1">The sequence shown here is derived from an EMBL/GenBank/DDBJ whole genome shotgun (WGS) entry which is preliminary data.</text>
</comment>
<accession>A0A4R4ZC24</accession>
<sequence length="280" mass="30111">MSNKRQREIRAYQQLSGLNYTGAARELDRCADPRPANVGVEASALLHLIEPTLQAPASAIRSAEDGRALYLSANELRSIAGAAVIGSIHWNEYASAIRVSEWILNLGYPSVGLTTAATVKLVDTIRAVRRETCQLGHSRVTPCSPAPQRAIVNLGGQQHQGCFQHIAESILQQQHSESPTYFTLDSPTPVAEMVDQLTASGSITLPEDIYLDLDWGEALSTLPGLELEYDLAQHTPECAEAAIAEVYALGHDNPDGIGQVAAQVLEDSPDTCICPISVDS</sequence>
<dbReference type="EMBL" id="SMKX01000097">
    <property type="protein sequence ID" value="TDD53852.1"/>
    <property type="molecule type" value="Genomic_DNA"/>
</dbReference>
<dbReference type="AlphaFoldDB" id="A0A4R4ZC24"/>
<dbReference type="Proteomes" id="UP000295124">
    <property type="component" value="Unassembled WGS sequence"/>
</dbReference>
<keyword evidence="2" id="KW-1185">Reference proteome</keyword>
<evidence type="ECO:0000313" key="1">
    <source>
        <dbReference type="EMBL" id="TDD53852.1"/>
    </source>
</evidence>
<organism evidence="1 2">
    <name type="scientific">Kribbella antibiotica</name>
    <dbReference type="NCBI Taxonomy" id="190195"/>
    <lineage>
        <taxon>Bacteria</taxon>
        <taxon>Bacillati</taxon>
        <taxon>Actinomycetota</taxon>
        <taxon>Actinomycetes</taxon>
        <taxon>Propionibacteriales</taxon>
        <taxon>Kribbellaceae</taxon>
        <taxon>Kribbella</taxon>
    </lineage>
</organism>
<dbReference type="OrthoDB" id="9837914at2"/>
<name>A0A4R4ZC24_9ACTN</name>
<protein>
    <submittedName>
        <fullName evidence="1">Uncharacterized protein</fullName>
    </submittedName>
</protein>